<feature type="coiled-coil region" evidence="1">
    <location>
        <begin position="56"/>
        <end position="87"/>
    </location>
</feature>
<proteinExistence type="predicted"/>
<keyword evidence="1" id="KW-0175">Coiled coil</keyword>
<evidence type="ECO:0000313" key="4">
    <source>
        <dbReference type="Proteomes" id="UP001341840"/>
    </source>
</evidence>
<reference evidence="3 4" key="1">
    <citation type="journal article" date="2023" name="Plants (Basel)">
        <title>Bridging the Gap: Combining Genomics and Transcriptomics Approaches to Understand Stylosanthes scabra, an Orphan Legume from the Brazilian Caatinga.</title>
        <authorList>
            <person name="Ferreira-Neto J.R.C."/>
            <person name="da Silva M.D."/>
            <person name="Binneck E."/>
            <person name="de Melo N.F."/>
            <person name="da Silva R.H."/>
            <person name="de Melo A.L.T.M."/>
            <person name="Pandolfi V."/>
            <person name="Bustamante F.O."/>
            <person name="Brasileiro-Vidal A.C."/>
            <person name="Benko-Iseppon A.M."/>
        </authorList>
    </citation>
    <scope>NUCLEOTIDE SEQUENCE [LARGE SCALE GENOMIC DNA]</scope>
    <source>
        <tissue evidence="3">Leaves</tissue>
    </source>
</reference>
<organism evidence="3 4">
    <name type="scientific">Stylosanthes scabra</name>
    <dbReference type="NCBI Taxonomy" id="79078"/>
    <lineage>
        <taxon>Eukaryota</taxon>
        <taxon>Viridiplantae</taxon>
        <taxon>Streptophyta</taxon>
        <taxon>Embryophyta</taxon>
        <taxon>Tracheophyta</taxon>
        <taxon>Spermatophyta</taxon>
        <taxon>Magnoliopsida</taxon>
        <taxon>eudicotyledons</taxon>
        <taxon>Gunneridae</taxon>
        <taxon>Pentapetalae</taxon>
        <taxon>rosids</taxon>
        <taxon>fabids</taxon>
        <taxon>Fabales</taxon>
        <taxon>Fabaceae</taxon>
        <taxon>Papilionoideae</taxon>
        <taxon>50 kb inversion clade</taxon>
        <taxon>dalbergioids sensu lato</taxon>
        <taxon>Dalbergieae</taxon>
        <taxon>Pterocarpus clade</taxon>
        <taxon>Stylosanthes</taxon>
    </lineage>
</organism>
<dbReference type="Proteomes" id="UP001341840">
    <property type="component" value="Unassembled WGS sequence"/>
</dbReference>
<dbReference type="EMBL" id="JASCZI010242791">
    <property type="protein sequence ID" value="MED6212065.1"/>
    <property type="molecule type" value="Genomic_DNA"/>
</dbReference>
<evidence type="ECO:0000313" key="3">
    <source>
        <dbReference type="EMBL" id="MED6212065.1"/>
    </source>
</evidence>
<gene>
    <name evidence="3" type="ORF">PIB30_079642</name>
</gene>
<protein>
    <submittedName>
        <fullName evidence="3">Uncharacterized protein</fullName>
    </submittedName>
</protein>
<feature type="region of interest" description="Disordered" evidence="2">
    <location>
        <begin position="107"/>
        <end position="126"/>
    </location>
</feature>
<feature type="compositionally biased region" description="Pro residues" evidence="2">
    <location>
        <begin position="33"/>
        <end position="48"/>
    </location>
</feature>
<evidence type="ECO:0000256" key="1">
    <source>
        <dbReference type="SAM" id="Coils"/>
    </source>
</evidence>
<accession>A0ABU6YNT0</accession>
<comment type="caution">
    <text evidence="3">The sequence shown here is derived from an EMBL/GenBank/DDBJ whole genome shotgun (WGS) entry which is preliminary data.</text>
</comment>
<name>A0ABU6YNT0_9FABA</name>
<keyword evidence="4" id="KW-1185">Reference proteome</keyword>
<feature type="region of interest" description="Disordered" evidence="2">
    <location>
        <begin position="29"/>
        <end position="54"/>
    </location>
</feature>
<sequence length="126" mass="13946">MELREAHKKTEASLNDLTKLLYKFASQMAINNQPPPSSNPFPSQPLPNPKGGINMVRTATGEISDSEDEYEEAKEDDMDEVAEMANEKEVSSPDKAEEFLIATIYGENEEKSEELPEKCADLGPAL</sequence>
<evidence type="ECO:0000256" key="2">
    <source>
        <dbReference type="SAM" id="MobiDB-lite"/>
    </source>
</evidence>